<protein>
    <submittedName>
        <fullName evidence="2">Uncharacterized protein</fullName>
    </submittedName>
</protein>
<keyword evidence="1" id="KW-1133">Transmembrane helix</keyword>
<accession>A0A7C3LUA6</accession>
<keyword evidence="1" id="KW-0812">Transmembrane</keyword>
<feature type="transmembrane region" description="Helical" evidence="1">
    <location>
        <begin position="32"/>
        <end position="50"/>
    </location>
</feature>
<evidence type="ECO:0000256" key="1">
    <source>
        <dbReference type="SAM" id="Phobius"/>
    </source>
</evidence>
<dbReference type="AlphaFoldDB" id="A0A7C3LUA6"/>
<comment type="caution">
    <text evidence="2">The sequence shown here is derived from an EMBL/GenBank/DDBJ whole genome shotgun (WGS) entry which is preliminary data.</text>
</comment>
<feature type="transmembrane region" description="Helical" evidence="1">
    <location>
        <begin position="6"/>
        <end position="25"/>
    </location>
</feature>
<evidence type="ECO:0000313" key="2">
    <source>
        <dbReference type="EMBL" id="HFT92663.1"/>
    </source>
</evidence>
<sequence>MYLLARFVQMVGLAITFLDVVLFFFRNMTMMFLLKIFILGVCTFYIGYFLQTLSGRSSGRGDGSAGS</sequence>
<dbReference type="EMBL" id="DTMM01000034">
    <property type="protein sequence ID" value="HFT92663.1"/>
    <property type="molecule type" value="Genomic_DNA"/>
</dbReference>
<proteinExistence type="predicted"/>
<reference evidence="2" key="1">
    <citation type="journal article" date="2020" name="mSystems">
        <title>Genome- and Community-Level Interaction Insights into Carbon Utilization and Element Cycling Functions of Hydrothermarchaeota in Hydrothermal Sediment.</title>
        <authorList>
            <person name="Zhou Z."/>
            <person name="Liu Y."/>
            <person name="Xu W."/>
            <person name="Pan J."/>
            <person name="Luo Z.H."/>
            <person name="Li M."/>
        </authorList>
    </citation>
    <scope>NUCLEOTIDE SEQUENCE [LARGE SCALE GENOMIC DNA]</scope>
    <source>
        <strain evidence="2">SpSt-902</strain>
    </source>
</reference>
<gene>
    <name evidence="2" type="ORF">ENX03_01740</name>
</gene>
<organism evidence="2">
    <name type="scientific">Leptospirillum ferriphilum</name>
    <dbReference type="NCBI Taxonomy" id="178606"/>
    <lineage>
        <taxon>Bacteria</taxon>
        <taxon>Pseudomonadati</taxon>
        <taxon>Nitrospirota</taxon>
        <taxon>Nitrospiria</taxon>
        <taxon>Nitrospirales</taxon>
        <taxon>Nitrospiraceae</taxon>
        <taxon>Leptospirillum</taxon>
    </lineage>
</organism>
<keyword evidence="1" id="KW-0472">Membrane</keyword>
<name>A0A7C3LUA6_9BACT</name>